<evidence type="ECO:0000256" key="1">
    <source>
        <dbReference type="SAM" id="Phobius"/>
    </source>
</evidence>
<accession>A0A1M5T844</accession>
<evidence type="ECO:0000313" key="2">
    <source>
        <dbReference type="EMBL" id="SHH46892.1"/>
    </source>
</evidence>
<organism evidence="2 3">
    <name type="scientific">Ferrimonas marina</name>
    <dbReference type="NCBI Taxonomy" id="299255"/>
    <lineage>
        <taxon>Bacteria</taxon>
        <taxon>Pseudomonadati</taxon>
        <taxon>Pseudomonadota</taxon>
        <taxon>Gammaproteobacteria</taxon>
        <taxon>Alteromonadales</taxon>
        <taxon>Ferrimonadaceae</taxon>
        <taxon>Ferrimonas</taxon>
    </lineage>
</organism>
<gene>
    <name evidence="2" type="ORF">SAMN02745129_2036</name>
</gene>
<dbReference type="STRING" id="299255.SAMN02745129_2036"/>
<evidence type="ECO:0000313" key="3">
    <source>
        <dbReference type="Proteomes" id="UP000184268"/>
    </source>
</evidence>
<sequence>MIALLVLPYLFNPVMSLPVITLLCLAASGQLNTLALQTPWAIELSTWIVYPFRAGGVGSLYTPQIEVMSALSLILGAGFWLAILTPPGRAFWRKRLRYVLNPGAGRVPS</sequence>
<keyword evidence="1" id="KW-0812">Transmembrane</keyword>
<name>A0A1M5T844_9GAMM</name>
<proteinExistence type="predicted"/>
<keyword evidence="3" id="KW-1185">Reference proteome</keyword>
<feature type="transmembrane region" description="Helical" evidence="1">
    <location>
        <begin position="67"/>
        <end position="85"/>
    </location>
</feature>
<keyword evidence="1" id="KW-0472">Membrane</keyword>
<keyword evidence="1" id="KW-1133">Transmembrane helix</keyword>
<dbReference type="EMBL" id="FQXG01000003">
    <property type="protein sequence ID" value="SHH46892.1"/>
    <property type="molecule type" value="Genomic_DNA"/>
</dbReference>
<dbReference type="Proteomes" id="UP000184268">
    <property type="component" value="Unassembled WGS sequence"/>
</dbReference>
<reference evidence="2 3" key="1">
    <citation type="submission" date="2016-11" db="EMBL/GenBank/DDBJ databases">
        <authorList>
            <person name="Jaros S."/>
            <person name="Januszkiewicz K."/>
            <person name="Wedrychowicz H."/>
        </authorList>
    </citation>
    <scope>NUCLEOTIDE SEQUENCE [LARGE SCALE GENOMIC DNA]</scope>
    <source>
        <strain evidence="2 3">DSM 16917</strain>
    </source>
</reference>
<protein>
    <submittedName>
        <fullName evidence="2">Uncharacterized protein</fullName>
    </submittedName>
</protein>
<dbReference type="AlphaFoldDB" id="A0A1M5T844"/>